<dbReference type="Proteomes" id="UP000633205">
    <property type="component" value="Unassembled WGS sequence"/>
</dbReference>
<dbReference type="GO" id="GO:0003677">
    <property type="term" value="F:DNA binding"/>
    <property type="evidence" value="ECO:0007669"/>
    <property type="project" value="InterPro"/>
</dbReference>
<dbReference type="GO" id="GO:0006355">
    <property type="term" value="P:regulation of DNA-templated transcription"/>
    <property type="evidence" value="ECO:0007669"/>
    <property type="project" value="InterPro"/>
</dbReference>
<dbReference type="InterPro" id="IPR000792">
    <property type="entry name" value="Tscrpt_reg_LuxR_C"/>
</dbReference>
<dbReference type="CDD" id="cd06170">
    <property type="entry name" value="LuxR_C_like"/>
    <property type="match status" value="1"/>
</dbReference>
<dbReference type="Pfam" id="PF13191">
    <property type="entry name" value="AAA_16"/>
    <property type="match status" value="1"/>
</dbReference>
<dbReference type="InterPro" id="IPR036388">
    <property type="entry name" value="WH-like_DNA-bd_sf"/>
</dbReference>
<protein>
    <submittedName>
        <fullName evidence="5">Transcriptional regulator, LuxR family protein</fullName>
    </submittedName>
</protein>
<dbReference type="GO" id="GO:0005524">
    <property type="term" value="F:ATP binding"/>
    <property type="evidence" value="ECO:0007669"/>
    <property type="project" value="UniProtKB-KW"/>
</dbReference>
<dbReference type="InterPro" id="IPR041664">
    <property type="entry name" value="AAA_16"/>
</dbReference>
<evidence type="ECO:0000256" key="3">
    <source>
        <dbReference type="SAM" id="MobiDB-lite"/>
    </source>
</evidence>
<keyword evidence="6" id="KW-1185">Reference proteome</keyword>
<keyword evidence="1" id="KW-0547">Nucleotide-binding</keyword>
<dbReference type="SMART" id="SM00421">
    <property type="entry name" value="HTH_LUXR"/>
    <property type="match status" value="1"/>
</dbReference>
<dbReference type="GO" id="GO:0005737">
    <property type="term" value="C:cytoplasm"/>
    <property type="evidence" value="ECO:0007669"/>
    <property type="project" value="TreeGrafter"/>
</dbReference>
<proteinExistence type="predicted"/>
<keyword evidence="2" id="KW-0067">ATP-binding</keyword>
<name>A0A917DD73_9MICO</name>
<feature type="region of interest" description="Disordered" evidence="3">
    <location>
        <begin position="1"/>
        <end position="26"/>
    </location>
</feature>
<dbReference type="PROSITE" id="PS50043">
    <property type="entry name" value="HTH_LUXR_2"/>
    <property type="match status" value="1"/>
</dbReference>
<dbReference type="PANTHER" id="PTHR16305">
    <property type="entry name" value="TESTICULAR SOLUBLE ADENYLYL CYCLASE"/>
    <property type="match status" value="1"/>
</dbReference>
<reference evidence="5" key="2">
    <citation type="submission" date="2020-09" db="EMBL/GenBank/DDBJ databases">
        <authorList>
            <person name="Sun Q."/>
            <person name="Zhou Y."/>
        </authorList>
    </citation>
    <scope>NUCLEOTIDE SEQUENCE</scope>
    <source>
        <strain evidence="5">CGMCC 1.15152</strain>
    </source>
</reference>
<dbReference type="PANTHER" id="PTHR16305:SF35">
    <property type="entry name" value="TRANSCRIPTIONAL ACTIVATOR DOMAIN"/>
    <property type="match status" value="1"/>
</dbReference>
<dbReference type="SUPFAM" id="SSF52540">
    <property type="entry name" value="P-loop containing nucleoside triphosphate hydrolases"/>
    <property type="match status" value="1"/>
</dbReference>
<evidence type="ECO:0000313" key="5">
    <source>
        <dbReference type="EMBL" id="GGD26970.1"/>
    </source>
</evidence>
<evidence type="ECO:0000256" key="1">
    <source>
        <dbReference type="ARBA" id="ARBA00022741"/>
    </source>
</evidence>
<organism evidence="5 6">
    <name type="scientific">Microbacterium faecale</name>
    <dbReference type="NCBI Taxonomy" id="1804630"/>
    <lineage>
        <taxon>Bacteria</taxon>
        <taxon>Bacillati</taxon>
        <taxon>Actinomycetota</taxon>
        <taxon>Actinomycetes</taxon>
        <taxon>Micrococcales</taxon>
        <taxon>Microbacteriaceae</taxon>
        <taxon>Microbacterium</taxon>
    </lineage>
</organism>
<dbReference type="AlphaFoldDB" id="A0A917DD73"/>
<comment type="caution">
    <text evidence="5">The sequence shown here is derived from an EMBL/GenBank/DDBJ whole genome shotgun (WGS) entry which is preliminary data.</text>
</comment>
<feature type="domain" description="HTH luxR-type" evidence="4">
    <location>
        <begin position="862"/>
        <end position="927"/>
    </location>
</feature>
<evidence type="ECO:0000313" key="6">
    <source>
        <dbReference type="Proteomes" id="UP000633205"/>
    </source>
</evidence>
<dbReference type="SUPFAM" id="SSF46894">
    <property type="entry name" value="C-terminal effector domain of the bipartite response regulators"/>
    <property type="match status" value="1"/>
</dbReference>
<accession>A0A917DD73</accession>
<evidence type="ECO:0000256" key="2">
    <source>
        <dbReference type="ARBA" id="ARBA00022840"/>
    </source>
</evidence>
<dbReference type="InterPro" id="IPR027417">
    <property type="entry name" value="P-loop_NTPase"/>
</dbReference>
<dbReference type="GO" id="GO:0004016">
    <property type="term" value="F:adenylate cyclase activity"/>
    <property type="evidence" value="ECO:0007669"/>
    <property type="project" value="TreeGrafter"/>
</dbReference>
<reference evidence="5" key="1">
    <citation type="journal article" date="2014" name="Int. J. Syst. Evol. Microbiol.">
        <title>Complete genome sequence of Corynebacterium casei LMG S-19264T (=DSM 44701T), isolated from a smear-ripened cheese.</title>
        <authorList>
            <consortium name="US DOE Joint Genome Institute (JGI-PGF)"/>
            <person name="Walter F."/>
            <person name="Albersmeier A."/>
            <person name="Kalinowski J."/>
            <person name="Ruckert C."/>
        </authorList>
    </citation>
    <scope>NUCLEOTIDE SEQUENCE</scope>
    <source>
        <strain evidence="5">CGMCC 1.15152</strain>
    </source>
</reference>
<dbReference type="EMBL" id="BMHO01000001">
    <property type="protein sequence ID" value="GGD26970.1"/>
    <property type="molecule type" value="Genomic_DNA"/>
</dbReference>
<gene>
    <name evidence="5" type="ORF">GCM10010915_03800</name>
</gene>
<dbReference type="InterPro" id="IPR016032">
    <property type="entry name" value="Sig_transdc_resp-reg_C-effctor"/>
</dbReference>
<evidence type="ECO:0000259" key="4">
    <source>
        <dbReference type="PROSITE" id="PS50043"/>
    </source>
</evidence>
<dbReference type="Gene3D" id="1.10.10.10">
    <property type="entry name" value="Winged helix-like DNA-binding domain superfamily/Winged helix DNA-binding domain"/>
    <property type="match status" value="1"/>
</dbReference>
<dbReference type="PRINTS" id="PR00038">
    <property type="entry name" value="HTHLUXR"/>
</dbReference>
<dbReference type="Pfam" id="PF00196">
    <property type="entry name" value="GerE"/>
    <property type="match status" value="1"/>
</dbReference>
<sequence length="927" mass="98672">MGLPPETRVLDTPSYPGGAGDATAQYDGGMDGRALVGRERELQLASLVLGEAMGGEAQAVVVRGPAGIGKSAYLRVVAASANGFRVVRIAGHPAESEIPYAGVAQVRTALGEPDPLTATADPLATATALLRLIAASAPLLLIVDDAQWLDPASRRALVFATRRLDADAVCVIFGERTDGEETAELAGLGRALDLTPLSDDAATELLRRVAPDAAALVVRRLVAHAAGVPLTLTEIPVDLAPAQLSGAAPLPRELPLGGQLGRLFDRRIGALSDIARLALLALCFDPVPRSEWGRLLARLDVSPSDTDPAERAGLIDLTGETQAFAHPSIPAAVRRAARRTEVATVHAALAAHFAPDPLRHAFHLRRVDDQDPAVVRRALVAAAEHAASRDGLAEAGDLFEQAARLADPPDGELLRRAVDACTRAGAGPAAERLLIELAERTPDATDRARLGAARAYVSMWTRAVPPPDTAELLSLGLGLLPGPAQEEGRRLVTALATTSFGAARYRDAHEMCRQLDAGLTGALSLDESLIADVAAVMVGAASAGQVLRGDWPDRYPWQRMATGMTPVPFAAFVLVWLGELDHAEDVVRRHTAAGSAPTAEGTYLSGTVAALVARARGEWDRADHEFEALERFVIETDSIGPYPFIALHHAHLLASRGQGAASDDLRERARRRTPVWTQMMDHLSHRVAGHARLIERDFAAAATHLAASSAIEQQVGLVPSGYLTAFTDRYEAAWHLGTSSELAEDLNRYERAAEAVDHDEMRALALRCRALEASHRSAPRARADTLFAEAVERLDDVSAFEAARTRLLWGQVLRRAKRKADAVAQLAQAEIAFAQLGCSMLRETTRGELAACGRRQAAVGAAGSLVAQLTPREFEVAREVAAGASNADAARRLFISERTVEFHLSRVFRKLQLAGRGELAGVLGDPT</sequence>